<accession>A0ACC0VGS2</accession>
<proteinExistence type="predicted"/>
<comment type="caution">
    <text evidence="1">The sequence shown here is derived from an EMBL/GenBank/DDBJ whole genome shotgun (WGS) entry which is preliminary data.</text>
</comment>
<protein>
    <submittedName>
        <fullName evidence="1">Uncharacterized protein</fullName>
    </submittedName>
</protein>
<dbReference type="EMBL" id="CM047588">
    <property type="protein sequence ID" value="KAI9905595.1"/>
    <property type="molecule type" value="Genomic_DNA"/>
</dbReference>
<organism evidence="1 2">
    <name type="scientific">Peronosclerospora sorghi</name>
    <dbReference type="NCBI Taxonomy" id="230839"/>
    <lineage>
        <taxon>Eukaryota</taxon>
        <taxon>Sar</taxon>
        <taxon>Stramenopiles</taxon>
        <taxon>Oomycota</taxon>
        <taxon>Peronosporomycetes</taxon>
        <taxon>Peronosporales</taxon>
        <taxon>Peronosporaceae</taxon>
        <taxon>Peronosclerospora</taxon>
    </lineage>
</organism>
<evidence type="ECO:0000313" key="2">
    <source>
        <dbReference type="Proteomes" id="UP001163321"/>
    </source>
</evidence>
<keyword evidence="2" id="KW-1185">Reference proteome</keyword>
<reference evidence="1 2" key="1">
    <citation type="journal article" date="2022" name="bioRxiv">
        <title>The genome of the oomycete Peronosclerospora sorghi, a cosmopolitan pathogen of maize and sorghum, is inflated with dispersed pseudogenes.</title>
        <authorList>
            <person name="Fletcher K."/>
            <person name="Martin F."/>
            <person name="Isakeit T."/>
            <person name="Cavanaugh K."/>
            <person name="Magill C."/>
            <person name="Michelmore R."/>
        </authorList>
    </citation>
    <scope>NUCLEOTIDE SEQUENCE [LARGE SCALE GENOMIC DNA]</scope>
    <source>
        <strain evidence="1">P6</strain>
    </source>
</reference>
<gene>
    <name evidence="1" type="ORF">PsorP6_014226</name>
</gene>
<dbReference type="Proteomes" id="UP001163321">
    <property type="component" value="Chromosome 9"/>
</dbReference>
<name>A0ACC0VGS2_9STRA</name>
<sequence>MHQRVYYGAEAAKRTRQARVEAVVVTTEEGELRGILTDTDIVRRVLAEDVDPESCSVASIMTTKSSCVYMEDPEIEAITKMLEGRFKYLPVLGVDGTPQGMLDISKCFYDSITCMEKLKQSTEAVASEFSRDLAGGSNLQRLLGPMMERKLMANTKNASIVLRDELELCGMVTTKDLLRKLMTKGLYADTTKVEEVMTVDPDLMGPNCMLEDPYNLNCVLRSSW</sequence>
<evidence type="ECO:0000313" key="1">
    <source>
        <dbReference type="EMBL" id="KAI9905595.1"/>
    </source>
</evidence>